<dbReference type="GO" id="GO:0016705">
    <property type="term" value="F:oxidoreductase activity, acting on paired donors, with incorporation or reduction of molecular oxygen"/>
    <property type="evidence" value="ECO:0007669"/>
    <property type="project" value="InterPro"/>
</dbReference>
<dbReference type="RefSeq" id="WP_261965789.1">
    <property type="nucleotide sequence ID" value="NZ_BAAAXA010000001.1"/>
</dbReference>
<evidence type="ECO:0000256" key="2">
    <source>
        <dbReference type="ARBA" id="ARBA00022643"/>
    </source>
</evidence>
<dbReference type="Proteomes" id="UP001143480">
    <property type="component" value="Unassembled WGS sequence"/>
</dbReference>
<dbReference type="PANTHER" id="PTHR30011">
    <property type="entry name" value="ALKANESULFONATE MONOOXYGENASE-RELATED"/>
    <property type="match status" value="1"/>
</dbReference>
<dbReference type="AlphaFoldDB" id="A0A9W6KTQ8"/>
<keyword evidence="3" id="KW-0560">Oxidoreductase</keyword>
<dbReference type="InterPro" id="IPR036661">
    <property type="entry name" value="Luciferase-like_sf"/>
</dbReference>
<reference evidence="6" key="1">
    <citation type="journal article" date="2014" name="Int. J. Syst. Evol. Microbiol.">
        <title>Complete genome sequence of Corynebacterium casei LMG S-19264T (=DSM 44701T), isolated from a smear-ripened cheese.</title>
        <authorList>
            <consortium name="US DOE Joint Genome Institute (JGI-PGF)"/>
            <person name="Walter F."/>
            <person name="Albersmeier A."/>
            <person name="Kalinowski J."/>
            <person name="Ruckert C."/>
        </authorList>
    </citation>
    <scope>NUCLEOTIDE SEQUENCE</scope>
    <source>
        <strain evidence="6">VKM Ac-1321</strain>
    </source>
</reference>
<reference evidence="6" key="2">
    <citation type="submission" date="2023-01" db="EMBL/GenBank/DDBJ databases">
        <authorList>
            <person name="Sun Q."/>
            <person name="Evtushenko L."/>
        </authorList>
    </citation>
    <scope>NUCLEOTIDE SEQUENCE</scope>
    <source>
        <strain evidence="6">VKM Ac-1321</strain>
    </source>
</reference>
<dbReference type="SUPFAM" id="SSF51679">
    <property type="entry name" value="Bacterial luciferase-like"/>
    <property type="match status" value="1"/>
</dbReference>
<keyword evidence="2" id="KW-0288">FMN</keyword>
<dbReference type="Pfam" id="PF00296">
    <property type="entry name" value="Bac_luciferase"/>
    <property type="match status" value="1"/>
</dbReference>
<dbReference type="InterPro" id="IPR051260">
    <property type="entry name" value="Diverse_substr_monoxygenases"/>
</dbReference>
<protein>
    <recommendedName>
        <fullName evidence="5">Luciferase-like domain-containing protein</fullName>
    </recommendedName>
</protein>
<accession>A0A9W6KTQ8</accession>
<dbReference type="InterPro" id="IPR011251">
    <property type="entry name" value="Luciferase-like_dom"/>
</dbReference>
<feature type="domain" description="Luciferase-like" evidence="5">
    <location>
        <begin position="16"/>
        <end position="184"/>
    </location>
</feature>
<dbReference type="EMBL" id="BSFP01000074">
    <property type="protein sequence ID" value="GLL06529.1"/>
    <property type="molecule type" value="Genomic_DNA"/>
</dbReference>
<evidence type="ECO:0000256" key="3">
    <source>
        <dbReference type="ARBA" id="ARBA00023002"/>
    </source>
</evidence>
<evidence type="ECO:0000256" key="4">
    <source>
        <dbReference type="ARBA" id="ARBA00023033"/>
    </source>
</evidence>
<dbReference type="Gene3D" id="3.20.20.30">
    <property type="entry name" value="Luciferase-like domain"/>
    <property type="match status" value="1"/>
</dbReference>
<organism evidence="6 7">
    <name type="scientific">Dactylosporangium matsuzakiense</name>
    <dbReference type="NCBI Taxonomy" id="53360"/>
    <lineage>
        <taxon>Bacteria</taxon>
        <taxon>Bacillati</taxon>
        <taxon>Actinomycetota</taxon>
        <taxon>Actinomycetes</taxon>
        <taxon>Micromonosporales</taxon>
        <taxon>Micromonosporaceae</taxon>
        <taxon>Dactylosporangium</taxon>
    </lineage>
</organism>
<sequence length="273" mass="28545">MTHSAVRFYALEVDAPDPASLEARVRAAEAAGYAFVTFPDDPLRGGIEAGVRAAFLARRTTRIGLAPTLHATTTEPFHLATQLASLDHASLGRAGWVVGATSDPAALATVGRAEVDPAEVGDVVDVARRLWDSWEDDAIIRDVPTGRFLDPARVHHVHFESPRFSIVGPLITTRPPQGQVVVIGSPALGITDRLDVLVVEPGAHVERGDALVFAAVPAGFDVSTLDGAADGVLIRDDGGELAPVPAPSTAATLRQALGLARPANRFAAARSTA</sequence>
<dbReference type="PANTHER" id="PTHR30011:SF16">
    <property type="entry name" value="C2H2 FINGER DOMAIN TRANSCRIPTION FACTOR (EUROFUNG)-RELATED"/>
    <property type="match status" value="1"/>
</dbReference>
<comment type="caution">
    <text evidence="6">The sequence shown here is derived from an EMBL/GenBank/DDBJ whole genome shotgun (WGS) entry which is preliminary data.</text>
</comment>
<evidence type="ECO:0000313" key="6">
    <source>
        <dbReference type="EMBL" id="GLL06529.1"/>
    </source>
</evidence>
<keyword evidence="4" id="KW-0503">Monooxygenase</keyword>
<evidence type="ECO:0000313" key="7">
    <source>
        <dbReference type="Proteomes" id="UP001143480"/>
    </source>
</evidence>
<keyword evidence="7" id="KW-1185">Reference proteome</keyword>
<name>A0A9W6KTQ8_9ACTN</name>
<proteinExistence type="predicted"/>
<gene>
    <name evidence="6" type="ORF">GCM10017581_082790</name>
</gene>
<keyword evidence="1" id="KW-0285">Flavoprotein</keyword>
<dbReference type="GO" id="GO:0004497">
    <property type="term" value="F:monooxygenase activity"/>
    <property type="evidence" value="ECO:0007669"/>
    <property type="project" value="UniProtKB-KW"/>
</dbReference>
<evidence type="ECO:0000256" key="1">
    <source>
        <dbReference type="ARBA" id="ARBA00022630"/>
    </source>
</evidence>
<evidence type="ECO:0000259" key="5">
    <source>
        <dbReference type="Pfam" id="PF00296"/>
    </source>
</evidence>